<feature type="compositionally biased region" description="Polar residues" evidence="32">
    <location>
        <begin position="1071"/>
        <end position="1080"/>
    </location>
</feature>
<feature type="region of interest" description="Disordered" evidence="32">
    <location>
        <begin position="991"/>
        <end position="1080"/>
    </location>
</feature>
<protein>
    <recommendedName>
        <fullName evidence="28">Receptor protein-tyrosine kinase</fullName>
        <ecNumber evidence="28">2.7.10.1</ecNumber>
    </recommendedName>
</protein>
<evidence type="ECO:0000256" key="23">
    <source>
        <dbReference type="ARBA" id="ARBA00023180"/>
    </source>
</evidence>
<keyword evidence="9 33" id="KW-0812">Transmembrane</keyword>
<dbReference type="Pfam" id="PF21314">
    <property type="entry name" value="TM_ErbB1"/>
    <property type="match status" value="1"/>
</dbReference>
<dbReference type="SMART" id="SM00219">
    <property type="entry name" value="TyrKc"/>
    <property type="match status" value="1"/>
</dbReference>
<feature type="domain" description="Protein kinase" evidence="34">
    <location>
        <begin position="674"/>
        <end position="933"/>
    </location>
</feature>
<keyword evidence="11 28" id="KW-0547">Nucleotide-binding</keyword>
<evidence type="ECO:0000256" key="14">
    <source>
        <dbReference type="ARBA" id="ARBA00022840"/>
    </source>
</evidence>
<dbReference type="InterPro" id="IPR017441">
    <property type="entry name" value="Protein_kinase_ATP_BS"/>
</dbReference>
<feature type="active site" description="Proton acceptor" evidence="29">
    <location>
        <position position="799"/>
    </location>
</feature>
<dbReference type="InterPro" id="IPR006212">
    <property type="entry name" value="Furin_repeat"/>
</dbReference>
<keyword evidence="7" id="KW-0597">Phosphoprotein</keyword>
<dbReference type="InterPro" id="IPR006211">
    <property type="entry name" value="Furin-like_Cys-rich_dom"/>
</dbReference>
<dbReference type="PROSITE" id="PS00109">
    <property type="entry name" value="PROTEIN_KINASE_TYR"/>
    <property type="match status" value="1"/>
</dbReference>
<keyword evidence="25" id="KW-0966">Cell projection</keyword>
<dbReference type="GO" id="GO:0038127">
    <property type="term" value="P:ERBB signaling pathway"/>
    <property type="evidence" value="ECO:0007669"/>
    <property type="project" value="UniProtKB-ARBA"/>
</dbReference>
<evidence type="ECO:0000256" key="7">
    <source>
        <dbReference type="ARBA" id="ARBA00022553"/>
    </source>
</evidence>
<feature type="transmembrane region" description="Helical" evidence="33">
    <location>
        <begin position="608"/>
        <end position="629"/>
    </location>
</feature>
<keyword evidence="17 28" id="KW-0472">Membrane</keyword>
<evidence type="ECO:0000256" key="17">
    <source>
        <dbReference type="ARBA" id="ARBA00023136"/>
    </source>
</evidence>
<evidence type="ECO:0000256" key="16">
    <source>
        <dbReference type="ARBA" id="ARBA00023015"/>
    </source>
</evidence>
<dbReference type="InterPro" id="IPR011009">
    <property type="entry name" value="Kinase-like_dom_sf"/>
</dbReference>
<dbReference type="InterPro" id="IPR001245">
    <property type="entry name" value="Ser-Thr/Tyr_kinase_cat_dom"/>
</dbReference>
<feature type="compositionally biased region" description="Polar residues" evidence="32">
    <location>
        <begin position="999"/>
        <end position="1031"/>
    </location>
</feature>
<accession>A0A671YNM7</accession>
<dbReference type="SUPFAM" id="SSF57184">
    <property type="entry name" value="Growth factor receptor domain"/>
    <property type="match status" value="2"/>
</dbReference>
<evidence type="ECO:0000256" key="33">
    <source>
        <dbReference type="SAM" id="Phobius"/>
    </source>
</evidence>
<keyword evidence="6" id="KW-0963">Cytoplasm</keyword>
<feature type="binding site" evidence="30">
    <location>
        <begin position="680"/>
        <end position="688"/>
    </location>
    <ligand>
        <name>ATP</name>
        <dbReference type="ChEBI" id="CHEBI:30616"/>
    </ligand>
</feature>
<dbReference type="GO" id="GO:0005524">
    <property type="term" value="F:ATP binding"/>
    <property type="evidence" value="ECO:0007669"/>
    <property type="project" value="UniProtKB-UniRule"/>
</dbReference>
<dbReference type="GO" id="GO:0048471">
    <property type="term" value="C:perinuclear region of cytoplasm"/>
    <property type="evidence" value="ECO:0007669"/>
    <property type="project" value="UniProtKB-SubCell"/>
</dbReference>
<dbReference type="InterPro" id="IPR008266">
    <property type="entry name" value="Tyr_kinase_AS"/>
</dbReference>
<evidence type="ECO:0000313" key="35">
    <source>
        <dbReference type="Ensembl" id="ENSSAUP00010064270.1"/>
    </source>
</evidence>
<dbReference type="GO" id="GO:0043235">
    <property type="term" value="C:receptor complex"/>
    <property type="evidence" value="ECO:0007669"/>
    <property type="project" value="TreeGrafter"/>
</dbReference>
<dbReference type="InterPro" id="IPR032778">
    <property type="entry name" value="GF_recep_IV"/>
</dbReference>
<comment type="subcellular location">
    <subcellularLocation>
        <location evidence="2">Cell projection</location>
        <location evidence="2">Ruffle membrane</location>
        <topology evidence="2">Single-pass type I membrane protein</topology>
    </subcellularLocation>
    <subcellularLocation>
        <location evidence="4">Cytoplasm</location>
        <location evidence="4">Perinuclear region</location>
    </subcellularLocation>
    <subcellularLocation>
        <location evidence="3">Early endosome</location>
    </subcellularLocation>
    <subcellularLocation>
        <location evidence="1">Nucleus</location>
    </subcellularLocation>
</comment>
<dbReference type="PIRSF" id="PIRSF000619">
    <property type="entry name" value="TyrPK_EGF-R"/>
    <property type="match status" value="1"/>
</dbReference>
<evidence type="ECO:0000256" key="10">
    <source>
        <dbReference type="ARBA" id="ARBA00022729"/>
    </source>
</evidence>
<evidence type="ECO:0000256" key="6">
    <source>
        <dbReference type="ARBA" id="ARBA00022490"/>
    </source>
</evidence>
<comment type="function">
    <text evidence="26">In the nucleus is involved in transcriptional regulation. Associates with the 5'-TCAAATTC-3' sequence in the PTGS2/COX-2 promoter and activates its transcription. Implicated in transcriptional activation of CDKN1A; the function involves STAT3 and SRC. Involved in the transcription of rRNA genes by RNA Pol I and enhances protein synthesis and cell growth.</text>
</comment>
<dbReference type="GO" id="GO:0004714">
    <property type="term" value="F:transmembrane receptor protein tyrosine kinase activity"/>
    <property type="evidence" value="ECO:0007669"/>
    <property type="project" value="UniProtKB-EC"/>
</dbReference>
<evidence type="ECO:0000256" key="21">
    <source>
        <dbReference type="ARBA" id="ARBA00023163"/>
    </source>
</evidence>
<dbReference type="PROSITE" id="PS00107">
    <property type="entry name" value="PROTEIN_KINASE_ATP"/>
    <property type="match status" value="1"/>
</dbReference>
<dbReference type="Pfam" id="PF00757">
    <property type="entry name" value="Furin-like"/>
    <property type="match status" value="1"/>
</dbReference>
<keyword evidence="18 28" id="KW-0829">Tyrosine-protein kinase</keyword>
<dbReference type="InterPro" id="IPR016245">
    <property type="entry name" value="Tyr_kinase_EGF/ERB/XmrK_rcpt"/>
</dbReference>
<reference evidence="35" key="3">
    <citation type="submission" date="2025-09" db="UniProtKB">
        <authorList>
            <consortium name="Ensembl"/>
        </authorList>
    </citation>
    <scope>IDENTIFICATION</scope>
</reference>
<feature type="region of interest" description="Disordered" evidence="32">
    <location>
        <begin position="1110"/>
        <end position="1141"/>
    </location>
</feature>
<evidence type="ECO:0000256" key="12">
    <source>
        <dbReference type="ARBA" id="ARBA00022753"/>
    </source>
</evidence>
<dbReference type="GO" id="GO:0032587">
    <property type="term" value="C:ruffle membrane"/>
    <property type="evidence" value="ECO:0007669"/>
    <property type="project" value="UniProtKB-SubCell"/>
</dbReference>
<keyword evidence="24" id="KW-0539">Nucleus</keyword>
<evidence type="ECO:0000256" key="11">
    <source>
        <dbReference type="ARBA" id="ARBA00022741"/>
    </source>
</evidence>
<dbReference type="InterPro" id="IPR049328">
    <property type="entry name" value="TM_ErbB1"/>
</dbReference>
<evidence type="ECO:0000256" key="8">
    <source>
        <dbReference type="ARBA" id="ARBA00022679"/>
    </source>
</evidence>
<evidence type="ECO:0000256" key="29">
    <source>
        <dbReference type="PIRSR" id="PIRSR000619-1"/>
    </source>
</evidence>
<dbReference type="EC" id="2.7.10.1" evidence="28"/>
<feature type="binding site" evidence="30 31">
    <location>
        <position position="707"/>
    </location>
    <ligand>
        <name>ATP</name>
        <dbReference type="ChEBI" id="CHEBI:30616"/>
    </ligand>
</feature>
<reference evidence="35" key="1">
    <citation type="submission" date="2021-04" db="EMBL/GenBank/DDBJ databases">
        <authorList>
            <consortium name="Wellcome Sanger Institute Data Sharing"/>
        </authorList>
    </citation>
    <scope>NUCLEOTIDE SEQUENCE [LARGE SCALE GENOMIC DNA]</scope>
</reference>
<evidence type="ECO:0000256" key="25">
    <source>
        <dbReference type="ARBA" id="ARBA00023273"/>
    </source>
</evidence>
<dbReference type="InterPro" id="IPR000719">
    <property type="entry name" value="Prot_kinase_dom"/>
</dbReference>
<gene>
    <name evidence="35" type="primary">ERBB2</name>
    <name evidence="35" type="synonym">erbb2</name>
</gene>
<comment type="similarity">
    <text evidence="28">Belongs to the protein kinase superfamily. Tyr protein kinase family. EGF receptor subfamily.</text>
</comment>
<dbReference type="Gene3D" id="6.10.250.2930">
    <property type="match status" value="1"/>
</dbReference>
<evidence type="ECO:0000256" key="32">
    <source>
        <dbReference type="SAM" id="MobiDB-lite"/>
    </source>
</evidence>
<evidence type="ECO:0000256" key="2">
    <source>
        <dbReference type="ARBA" id="ARBA00004199"/>
    </source>
</evidence>
<keyword evidence="21" id="KW-0804">Transcription</keyword>
<dbReference type="SUPFAM" id="SSF56112">
    <property type="entry name" value="Protein kinase-like (PK-like)"/>
    <property type="match status" value="1"/>
</dbReference>
<dbReference type="FunFam" id="2.10.220.10:FF:000009">
    <property type="entry name" value="Receptor protein-tyrosine kinase"/>
    <property type="match status" value="1"/>
</dbReference>
<organism evidence="35 36">
    <name type="scientific">Sparus aurata</name>
    <name type="common">Gilthead sea bream</name>
    <dbReference type="NCBI Taxonomy" id="8175"/>
    <lineage>
        <taxon>Eukaryota</taxon>
        <taxon>Metazoa</taxon>
        <taxon>Chordata</taxon>
        <taxon>Craniata</taxon>
        <taxon>Vertebrata</taxon>
        <taxon>Euteleostomi</taxon>
        <taxon>Actinopterygii</taxon>
        <taxon>Neopterygii</taxon>
        <taxon>Teleostei</taxon>
        <taxon>Neoteleostei</taxon>
        <taxon>Acanthomorphata</taxon>
        <taxon>Eupercaria</taxon>
        <taxon>Spariformes</taxon>
        <taxon>Sparidae</taxon>
        <taxon>Sparus</taxon>
    </lineage>
</organism>
<dbReference type="Gene3D" id="1.10.510.10">
    <property type="entry name" value="Transferase(Phosphotransferase) domain 1"/>
    <property type="match status" value="1"/>
</dbReference>
<dbReference type="AlphaFoldDB" id="A0A671YNM7"/>
<dbReference type="GO" id="GO:0043410">
    <property type="term" value="P:positive regulation of MAPK cascade"/>
    <property type="evidence" value="ECO:0007669"/>
    <property type="project" value="TreeGrafter"/>
</dbReference>
<dbReference type="InterPro" id="IPR036941">
    <property type="entry name" value="Rcpt_L-dom_sf"/>
</dbReference>
<dbReference type="InterPro" id="IPR020635">
    <property type="entry name" value="Tyr_kinase_cat_dom"/>
</dbReference>
<keyword evidence="19" id="KW-1015">Disulfide bond</keyword>
<dbReference type="GO" id="GO:0043066">
    <property type="term" value="P:negative regulation of apoptotic process"/>
    <property type="evidence" value="ECO:0007669"/>
    <property type="project" value="TreeGrafter"/>
</dbReference>
<dbReference type="FunFam" id="3.30.200.20:FF:000184">
    <property type="entry name" value="Receptor protein-tyrosine kinase"/>
    <property type="match status" value="1"/>
</dbReference>
<dbReference type="PROSITE" id="PS50011">
    <property type="entry name" value="PROTEIN_KINASE_DOM"/>
    <property type="match status" value="1"/>
</dbReference>
<dbReference type="Pfam" id="PF14843">
    <property type="entry name" value="GF_recep_IV"/>
    <property type="match status" value="1"/>
</dbReference>
<dbReference type="Gene3D" id="2.10.220.10">
    <property type="entry name" value="Hormone Receptor, Insulin-like Growth Factor Receptor 1, Chain A, domain 2"/>
    <property type="match status" value="3"/>
</dbReference>
<evidence type="ECO:0000256" key="26">
    <source>
        <dbReference type="ARBA" id="ARBA00037619"/>
    </source>
</evidence>
<dbReference type="GO" id="GO:0005634">
    <property type="term" value="C:nucleus"/>
    <property type="evidence" value="ECO:0007669"/>
    <property type="project" value="UniProtKB-SubCell"/>
</dbReference>
<keyword evidence="36" id="KW-1185">Reference proteome</keyword>
<dbReference type="Gene3D" id="3.80.20.20">
    <property type="entry name" value="Receptor L-domain"/>
    <property type="match status" value="2"/>
</dbReference>
<dbReference type="GeneTree" id="ENSGT00940000158232"/>
<dbReference type="Ensembl" id="ENSSAUT00010067333.1">
    <property type="protein sequence ID" value="ENSSAUP00010064270.1"/>
    <property type="gene ID" value="ENSSAUG00010025759.1"/>
</dbReference>
<keyword evidence="12" id="KW-0967">Endosome</keyword>
<dbReference type="GO" id="GO:0005769">
    <property type="term" value="C:early endosome"/>
    <property type="evidence" value="ECO:0007669"/>
    <property type="project" value="UniProtKB-SubCell"/>
</dbReference>
<evidence type="ECO:0000256" key="1">
    <source>
        <dbReference type="ARBA" id="ARBA00004123"/>
    </source>
</evidence>
<keyword evidence="14 28" id="KW-0067">ATP-binding</keyword>
<dbReference type="SMART" id="SM00261">
    <property type="entry name" value="FU"/>
    <property type="match status" value="3"/>
</dbReference>
<dbReference type="CDD" id="cd12087">
    <property type="entry name" value="TM_EGFR-like"/>
    <property type="match status" value="1"/>
</dbReference>
<proteinExistence type="inferred from homology"/>
<keyword evidence="15 33" id="KW-1133">Transmembrane helix</keyword>
<evidence type="ECO:0000256" key="27">
    <source>
        <dbReference type="ARBA" id="ARBA00051243"/>
    </source>
</evidence>
<dbReference type="InterPro" id="IPR050122">
    <property type="entry name" value="RTK"/>
</dbReference>
<dbReference type="GO" id="GO:0009925">
    <property type="term" value="C:basal plasma membrane"/>
    <property type="evidence" value="ECO:0007669"/>
    <property type="project" value="TreeGrafter"/>
</dbReference>
<dbReference type="InterPro" id="IPR009030">
    <property type="entry name" value="Growth_fac_rcpt_cys_sf"/>
</dbReference>
<dbReference type="CDD" id="cd00064">
    <property type="entry name" value="FU"/>
    <property type="match status" value="3"/>
</dbReference>
<dbReference type="FunFam" id="2.10.220.10:FF:000010">
    <property type="entry name" value="Receptor protein-tyrosine kinase"/>
    <property type="match status" value="1"/>
</dbReference>
<dbReference type="PANTHER" id="PTHR24416:SF137">
    <property type="entry name" value="RECEPTOR TYROSINE-PROTEIN KINASE ERBB-2"/>
    <property type="match status" value="1"/>
</dbReference>
<dbReference type="SUPFAM" id="SSF52058">
    <property type="entry name" value="L domain-like"/>
    <property type="match status" value="2"/>
</dbReference>
<keyword evidence="22 28" id="KW-0675">Receptor</keyword>
<dbReference type="FunFam" id="3.80.20.20:FF:000014">
    <property type="entry name" value="Receptor protein-tyrosine kinase"/>
    <property type="match status" value="1"/>
</dbReference>
<evidence type="ECO:0000256" key="22">
    <source>
        <dbReference type="ARBA" id="ARBA00023170"/>
    </source>
</evidence>
<keyword evidence="13 28" id="KW-0418">Kinase</keyword>
<dbReference type="Gene3D" id="3.30.200.20">
    <property type="entry name" value="Phosphorylase Kinase, domain 1"/>
    <property type="match status" value="1"/>
</dbReference>
<evidence type="ECO:0000256" key="20">
    <source>
        <dbReference type="ARBA" id="ARBA00023159"/>
    </source>
</evidence>
<keyword evidence="8 28" id="KW-0808">Transferase</keyword>
<evidence type="ECO:0000256" key="4">
    <source>
        <dbReference type="ARBA" id="ARBA00004556"/>
    </source>
</evidence>
<evidence type="ECO:0000256" key="13">
    <source>
        <dbReference type="ARBA" id="ARBA00022777"/>
    </source>
</evidence>
<dbReference type="FunFam" id="1.10.510.10:FF:002828">
    <property type="entry name" value="Receptor tyrosine-protein kinase erbB-2"/>
    <property type="match status" value="1"/>
</dbReference>
<dbReference type="Proteomes" id="UP000472265">
    <property type="component" value="Chromosome 20"/>
</dbReference>
<dbReference type="InterPro" id="IPR044912">
    <property type="entry name" value="Egfr_JX_dom"/>
</dbReference>
<keyword evidence="10" id="KW-0732">Signal</keyword>
<comment type="catalytic activity">
    <reaction evidence="27">
        <text>L-tyrosyl-[protein] + ATP = O-phospho-L-tyrosyl-[protein] + ADP + H(+)</text>
        <dbReference type="Rhea" id="RHEA:10596"/>
        <dbReference type="Rhea" id="RHEA-COMP:10136"/>
        <dbReference type="Rhea" id="RHEA-COMP:20101"/>
        <dbReference type="ChEBI" id="CHEBI:15378"/>
        <dbReference type="ChEBI" id="CHEBI:30616"/>
        <dbReference type="ChEBI" id="CHEBI:46858"/>
        <dbReference type="ChEBI" id="CHEBI:61978"/>
        <dbReference type="ChEBI" id="CHEBI:456216"/>
        <dbReference type="EC" id="2.7.10.1"/>
    </reaction>
</comment>
<dbReference type="InterPro" id="IPR000494">
    <property type="entry name" value="Rcpt_L-dom"/>
</dbReference>
<dbReference type="GO" id="GO:0008284">
    <property type="term" value="P:positive regulation of cell population proliferation"/>
    <property type="evidence" value="ECO:0007669"/>
    <property type="project" value="TreeGrafter"/>
</dbReference>
<reference evidence="35" key="2">
    <citation type="submission" date="2025-08" db="UniProtKB">
        <authorList>
            <consortium name="Ensembl"/>
        </authorList>
    </citation>
    <scope>IDENTIFICATION</scope>
</reference>
<keyword evidence="16" id="KW-0805">Transcription regulation</keyword>
<dbReference type="PANTHER" id="PTHR24416">
    <property type="entry name" value="TYROSINE-PROTEIN KINASE RECEPTOR"/>
    <property type="match status" value="1"/>
</dbReference>
<evidence type="ECO:0000256" key="19">
    <source>
        <dbReference type="ARBA" id="ARBA00023157"/>
    </source>
</evidence>
<dbReference type="Pfam" id="PF01030">
    <property type="entry name" value="Recep_L_domain"/>
    <property type="match status" value="2"/>
</dbReference>
<name>A0A671YNM7_SPAAU</name>
<sequence>MKLALPSSLENHYETLKLLYTGCKVVHGNLEITHLHGNPDLSFLQGIVEVQGYVLVAQVSVSLVPLDNLRIIRGSQLYNTSYALAVLDNTLAGQGLRTLRLRSLTEILLGGVYIWGNPQLCFPDPQQINWRDTLDEQNTHPGLHRLQARAPKCPNCAAECENRCWGETAQDCQNLTRIRCASGCQRCKGPSPNDCCHMQCAAGCTGPKDSDCLACRHFNDSGVCKENCPPPTIYDPVTFQTKPNPNKKFNFGATCVKTCPYNYLAMEVACTLVCPKANQEVISHSDGIETQKCEKCEGDCPKVCYGLGMDNHGVMDNHGITMVTSSNVEQFNKCKKIFGSLAFLPQSFVSDPVTNTSGLTLEQLSEFKKLEEITGYLYIDAWPEEWSNLSVFENLKVIRGRMLYKGVFSLAIQNVHIQSLGLRSLRSVSGGLVLLHNNSQLCYTSSLPWESLLHPTQGPHRIDEGRVCHPLCEGGCWGPGPSQCVSCKAFQRGTECVDQCDIYQGLVREYADGSLCVACHAECRPLNGSASCHGPGAEHCAECQNFQDGEFCVDHCPSGVKEDQQTVWKYSNATGHCLPCNTNCTLSCTVMDERGCPVDTRTGPGTTIAAAVGGVVLFFILLALLVFYLRRQKKLKRKETMRRILQEHELVEPLTPSGASPNQAQMRILKETELKKLRVLGAGAFGTVYKGVWAPDGENVKIPVAIKVLRENTSPKANKEILDEAYVMAGVASPYVCRLLGICLTSTVQLVTQLMPYGCLLDYVRENKDRIGSQFLLNWCVQIAKGMSYLEEVRLVHRDLAARNVLVKNPNHVKITDFGLARLLDIDETEYHADGGKVPIKWMALESILHRRFTHQSDVWSYGVTVWELMTFGAKPYDMIPARDIPEVLEGGERLPQPPICTIDVYMIMVKCWMIDPESRPRFKDLVNDFSAMARDPPRYVVIQNDEQMSMSSPVDSQFFRMLLEEEGNNMRELLDAEEYLVPQPNLFPRTQGGLAQANGPSRHQSTLGRSQYPTLPLGANTSNGMWTPQYPTLARSPSAGGQSDSVFLDGPPDDPSLPPASPGRYCKDPTYSNGSTGNLETDGPNVCYQIFLSSSVCLEYVNQEIQDLRPGIPDRPSTLPRKAKPERRLPNGLSSGHSVENPGYLIPAGASTSPAFDNPYYLDLVAAERDGGVPRHVNGFVTPTAENPEYLGLADTWSGYT</sequence>
<evidence type="ECO:0000313" key="36">
    <source>
        <dbReference type="Proteomes" id="UP000472265"/>
    </source>
</evidence>
<dbReference type="Pfam" id="PF07714">
    <property type="entry name" value="PK_Tyr_Ser-Thr"/>
    <property type="match status" value="1"/>
</dbReference>
<evidence type="ECO:0000256" key="18">
    <source>
        <dbReference type="ARBA" id="ARBA00023137"/>
    </source>
</evidence>
<keyword evidence="20" id="KW-0010">Activator</keyword>
<evidence type="ECO:0000256" key="5">
    <source>
        <dbReference type="ARBA" id="ARBA00022475"/>
    </source>
</evidence>
<evidence type="ECO:0000256" key="28">
    <source>
        <dbReference type="PIRNR" id="PIRNR000619"/>
    </source>
</evidence>
<dbReference type="GO" id="GO:0030182">
    <property type="term" value="P:neuron differentiation"/>
    <property type="evidence" value="ECO:0007669"/>
    <property type="project" value="TreeGrafter"/>
</dbReference>
<keyword evidence="5" id="KW-1003">Cell membrane</keyword>
<evidence type="ECO:0000256" key="15">
    <source>
        <dbReference type="ARBA" id="ARBA00022989"/>
    </source>
</evidence>
<evidence type="ECO:0000256" key="24">
    <source>
        <dbReference type="ARBA" id="ARBA00023242"/>
    </source>
</evidence>
<evidence type="ECO:0000259" key="34">
    <source>
        <dbReference type="PROSITE" id="PS50011"/>
    </source>
</evidence>
<evidence type="ECO:0000256" key="30">
    <source>
        <dbReference type="PIRSR" id="PIRSR000619-2"/>
    </source>
</evidence>
<evidence type="ECO:0000256" key="9">
    <source>
        <dbReference type="ARBA" id="ARBA00022692"/>
    </source>
</evidence>
<dbReference type="PRINTS" id="PR00109">
    <property type="entry name" value="TYRKINASE"/>
</dbReference>
<evidence type="ECO:0000256" key="31">
    <source>
        <dbReference type="PROSITE-ProRule" id="PRU10141"/>
    </source>
</evidence>
<evidence type="ECO:0000256" key="3">
    <source>
        <dbReference type="ARBA" id="ARBA00004412"/>
    </source>
</evidence>
<keyword evidence="23" id="KW-0325">Glycoprotein</keyword>